<dbReference type="GO" id="GO:0005179">
    <property type="term" value="F:hormone activity"/>
    <property type="evidence" value="ECO:0007669"/>
    <property type="project" value="UniProtKB-KW"/>
</dbReference>
<dbReference type="InterPro" id="IPR017948">
    <property type="entry name" value="TGFb_CS"/>
</dbReference>
<accession>A0A974BYZ0</accession>
<keyword evidence="9 12" id="KW-0339">Growth factor</keyword>
<feature type="chain" id="PRO_5037355345" description="Inhibin alpha chain" evidence="14">
    <location>
        <begin position="35"/>
        <end position="408"/>
    </location>
</feature>
<comment type="subcellular location">
    <subcellularLocation>
        <location evidence="2">Secreted</location>
    </subcellularLocation>
</comment>
<evidence type="ECO:0000256" key="14">
    <source>
        <dbReference type="SAM" id="SignalP"/>
    </source>
</evidence>
<feature type="compositionally biased region" description="Polar residues" evidence="13">
    <location>
        <begin position="66"/>
        <end position="78"/>
    </location>
</feature>
<dbReference type="PANTHER" id="PTHR11848">
    <property type="entry name" value="TGF-BETA FAMILY"/>
    <property type="match status" value="1"/>
</dbReference>
<keyword evidence="5" id="KW-0964">Secreted</keyword>
<organism evidence="16 17">
    <name type="scientific">Xenopus laevis</name>
    <name type="common">African clawed frog</name>
    <dbReference type="NCBI Taxonomy" id="8355"/>
    <lineage>
        <taxon>Eukaryota</taxon>
        <taxon>Metazoa</taxon>
        <taxon>Chordata</taxon>
        <taxon>Craniata</taxon>
        <taxon>Vertebrata</taxon>
        <taxon>Euteleostomi</taxon>
        <taxon>Amphibia</taxon>
        <taxon>Batrachia</taxon>
        <taxon>Anura</taxon>
        <taxon>Pipoidea</taxon>
        <taxon>Pipidae</taxon>
        <taxon>Xenopodinae</taxon>
        <taxon>Xenopus</taxon>
        <taxon>Xenopus</taxon>
    </lineage>
</organism>
<evidence type="ECO:0000256" key="13">
    <source>
        <dbReference type="SAM" id="MobiDB-lite"/>
    </source>
</evidence>
<evidence type="ECO:0000256" key="12">
    <source>
        <dbReference type="RuleBase" id="RU000354"/>
    </source>
</evidence>
<evidence type="ECO:0000256" key="5">
    <source>
        <dbReference type="ARBA" id="ARBA00022525"/>
    </source>
</evidence>
<proteinExistence type="inferred from homology"/>
<keyword evidence="8 14" id="KW-0732">Signal</keyword>
<dbReference type="Gene3D" id="2.10.90.10">
    <property type="entry name" value="Cystine-knot cytokines"/>
    <property type="match status" value="1"/>
</dbReference>
<feature type="signal peptide" evidence="14">
    <location>
        <begin position="1"/>
        <end position="34"/>
    </location>
</feature>
<keyword evidence="7" id="KW-0372">Hormone</keyword>
<sequence>MILRPLRSRILELTMPFLYLTWLLLVSLKCPILGQSCDMPEGERQLLLAKVKEQIIEALGPPPPRSNDSSPAPSANIQGPVQKMLNKRHSKSHRDNMEDVSQVILFPSSDVLCETTKTGANETGSENSFTYIFRPSPHIHTRRVSAAQLWFYTGPPSAEESSMLKRASTISSQMGAGPLFQTLGPNHLPPTTGPAQKEHIVSTTPFVIARDDEDTFGHSIDLQVLSEHEPVTVATTKVQHMDDWTVFHLAPAFLNYVTKEIFVLLVHCPTCPCSDKPEYTPFIMFSTHPTQRNRRSGMPWSPSALELLQRPPESGAGNDHCHRGSLNISFEDLGWDQWIVHPGSFQFHYCHGTCLPINGLTPALHWGHCCAALPSTMKSLRVTTTTDGGFSYRYETVPNLLTQDCACS</sequence>
<keyword evidence="11" id="KW-0325">Glycoprotein</keyword>
<name>A0A974BYZ0_XENLA</name>
<dbReference type="GO" id="GO:0008083">
    <property type="term" value="F:growth factor activity"/>
    <property type="evidence" value="ECO:0007669"/>
    <property type="project" value="UniProtKB-KW"/>
</dbReference>
<evidence type="ECO:0000259" key="15">
    <source>
        <dbReference type="PROSITE" id="PS51362"/>
    </source>
</evidence>
<dbReference type="InterPro" id="IPR015615">
    <property type="entry name" value="TGF-beta-rel"/>
</dbReference>
<keyword evidence="10" id="KW-1015">Disulfide bond</keyword>
<evidence type="ECO:0000256" key="10">
    <source>
        <dbReference type="ARBA" id="ARBA00023157"/>
    </source>
</evidence>
<dbReference type="PIRSF" id="PIRSF037328">
    <property type="entry name" value="Inhibin_alpha_subunit"/>
    <property type="match status" value="1"/>
</dbReference>
<dbReference type="InterPro" id="IPR001839">
    <property type="entry name" value="TGF-b_C"/>
</dbReference>
<evidence type="ECO:0000256" key="9">
    <source>
        <dbReference type="ARBA" id="ARBA00023030"/>
    </source>
</evidence>
<dbReference type="Proteomes" id="UP000694892">
    <property type="component" value="Chromosome 9_10L"/>
</dbReference>
<dbReference type="GO" id="GO:0005125">
    <property type="term" value="F:cytokine activity"/>
    <property type="evidence" value="ECO:0007669"/>
    <property type="project" value="TreeGrafter"/>
</dbReference>
<evidence type="ECO:0000256" key="4">
    <source>
        <dbReference type="ARBA" id="ARBA00019280"/>
    </source>
</evidence>
<dbReference type="InterPro" id="IPR017175">
    <property type="entry name" value="Inhibin_asu"/>
</dbReference>
<dbReference type="PROSITE" id="PS51362">
    <property type="entry name" value="TGF_BETA_2"/>
    <property type="match status" value="1"/>
</dbReference>
<dbReference type="PANTHER" id="PTHR11848:SF117">
    <property type="entry name" value="INHIBIN ALPHA CHAIN"/>
    <property type="match status" value="1"/>
</dbReference>
<evidence type="ECO:0000313" key="16">
    <source>
        <dbReference type="EMBL" id="OCT63342.1"/>
    </source>
</evidence>
<gene>
    <name evidence="16" type="ORF">XELAEV_18044440mg</name>
</gene>
<reference evidence="17" key="1">
    <citation type="journal article" date="2016" name="Nature">
        <title>Genome evolution in the allotetraploid frog Xenopus laevis.</title>
        <authorList>
            <person name="Session A.M."/>
            <person name="Uno Y."/>
            <person name="Kwon T."/>
            <person name="Chapman J.A."/>
            <person name="Toyoda A."/>
            <person name="Takahashi S."/>
            <person name="Fukui A."/>
            <person name="Hikosaka A."/>
            <person name="Suzuki A."/>
            <person name="Kondo M."/>
            <person name="van Heeringen S.J."/>
            <person name="Quigley I."/>
            <person name="Heinz S."/>
            <person name="Ogino H."/>
            <person name="Ochi H."/>
            <person name="Hellsten U."/>
            <person name="Lyons J.B."/>
            <person name="Simakov O."/>
            <person name="Putnam N."/>
            <person name="Stites J."/>
            <person name="Kuroki Y."/>
            <person name="Tanaka T."/>
            <person name="Michiue T."/>
            <person name="Watanabe M."/>
            <person name="Bogdanovic O."/>
            <person name="Lister R."/>
            <person name="Georgiou G."/>
            <person name="Paranjpe S.S."/>
            <person name="van Kruijsbergen I."/>
            <person name="Shu S."/>
            <person name="Carlson J."/>
            <person name="Kinoshita T."/>
            <person name="Ohta Y."/>
            <person name="Mawaribuchi S."/>
            <person name="Jenkins J."/>
            <person name="Grimwood J."/>
            <person name="Schmutz J."/>
            <person name="Mitros T."/>
            <person name="Mozaffari S.V."/>
            <person name="Suzuki Y."/>
            <person name="Haramoto Y."/>
            <person name="Yamamoto T.S."/>
            <person name="Takagi C."/>
            <person name="Heald R."/>
            <person name="Miller K."/>
            <person name="Haudenschild C."/>
            <person name="Kitzman J."/>
            <person name="Nakayama T."/>
            <person name="Izutsu Y."/>
            <person name="Robert J."/>
            <person name="Fortriede J."/>
            <person name="Burns K."/>
            <person name="Lotay V."/>
            <person name="Karimi K."/>
            <person name="Yasuoka Y."/>
            <person name="Dichmann D.S."/>
            <person name="Flajnik M.F."/>
            <person name="Houston D.W."/>
            <person name="Shendure J."/>
            <person name="DuPasquier L."/>
            <person name="Vize P.D."/>
            <person name="Zorn A.M."/>
            <person name="Ito M."/>
            <person name="Marcotte E.M."/>
            <person name="Wallingford J.B."/>
            <person name="Ito Y."/>
            <person name="Asashima M."/>
            <person name="Ueno N."/>
            <person name="Matsuda Y."/>
            <person name="Veenstra G.J."/>
            <person name="Fujiyama A."/>
            <person name="Harland R.M."/>
            <person name="Taira M."/>
            <person name="Rokhsar D.S."/>
        </authorList>
    </citation>
    <scope>NUCLEOTIDE SEQUENCE [LARGE SCALE GENOMIC DNA]</scope>
    <source>
        <strain evidence="17">J</strain>
    </source>
</reference>
<keyword evidence="6" id="KW-0165">Cleavage on pair of basic residues</keyword>
<dbReference type="EMBL" id="CM004482">
    <property type="protein sequence ID" value="OCT63342.1"/>
    <property type="molecule type" value="Genomic_DNA"/>
</dbReference>
<evidence type="ECO:0000256" key="7">
    <source>
        <dbReference type="ARBA" id="ARBA00022702"/>
    </source>
</evidence>
<dbReference type="AlphaFoldDB" id="A0A974BYZ0"/>
<evidence type="ECO:0000256" key="3">
    <source>
        <dbReference type="ARBA" id="ARBA00006656"/>
    </source>
</evidence>
<feature type="domain" description="TGF-beta family profile" evidence="15">
    <location>
        <begin position="292"/>
        <end position="408"/>
    </location>
</feature>
<evidence type="ECO:0000256" key="6">
    <source>
        <dbReference type="ARBA" id="ARBA00022685"/>
    </source>
</evidence>
<comment type="similarity">
    <text evidence="3 12">Belongs to the TGF-beta family.</text>
</comment>
<comment type="function">
    <text evidence="1">Inhibins and activins inhibit and activate, respectively, the secretion of follitropin by the pituitary gland. Inhibins/activins are involved in regulating a number of diverse functions such as hypothalamic and pituitary hormone secretion, gonadal hormone secretion, germ cell development and maturation, erythroid differentiation, insulin secretion, nerve cell survival, embryonic axial development or bone growth, depending on their subunit composition. Inhibins appear to oppose the functions of activins.</text>
</comment>
<evidence type="ECO:0000256" key="11">
    <source>
        <dbReference type="ARBA" id="ARBA00023180"/>
    </source>
</evidence>
<dbReference type="OMA" id="TYVFRPS"/>
<dbReference type="PROSITE" id="PS00250">
    <property type="entry name" value="TGF_BETA_1"/>
    <property type="match status" value="1"/>
</dbReference>
<protein>
    <recommendedName>
        <fullName evidence="4">Inhibin alpha chain</fullName>
    </recommendedName>
</protein>
<evidence type="ECO:0000256" key="8">
    <source>
        <dbReference type="ARBA" id="ARBA00022729"/>
    </source>
</evidence>
<dbReference type="GO" id="GO:0005615">
    <property type="term" value="C:extracellular space"/>
    <property type="evidence" value="ECO:0007669"/>
    <property type="project" value="TreeGrafter"/>
</dbReference>
<evidence type="ECO:0000313" key="17">
    <source>
        <dbReference type="Proteomes" id="UP000694892"/>
    </source>
</evidence>
<dbReference type="InterPro" id="IPR029034">
    <property type="entry name" value="Cystine-knot_cytokine"/>
</dbReference>
<feature type="region of interest" description="Disordered" evidence="13">
    <location>
        <begin position="58"/>
        <end position="78"/>
    </location>
</feature>
<evidence type="ECO:0000256" key="1">
    <source>
        <dbReference type="ARBA" id="ARBA00002588"/>
    </source>
</evidence>
<dbReference type="SMART" id="SM00204">
    <property type="entry name" value="TGFB"/>
    <property type="match status" value="1"/>
</dbReference>
<dbReference type="Pfam" id="PF00019">
    <property type="entry name" value="TGF_beta"/>
    <property type="match status" value="1"/>
</dbReference>
<dbReference type="SUPFAM" id="SSF57501">
    <property type="entry name" value="Cystine-knot cytokines"/>
    <property type="match status" value="1"/>
</dbReference>
<dbReference type="CDD" id="cd13754">
    <property type="entry name" value="TGF_beta_INHA"/>
    <property type="match status" value="1"/>
</dbReference>
<evidence type="ECO:0000256" key="2">
    <source>
        <dbReference type="ARBA" id="ARBA00004613"/>
    </source>
</evidence>